<dbReference type="GO" id="GO:0006892">
    <property type="term" value="P:post-Golgi vesicle-mediated transport"/>
    <property type="evidence" value="ECO:0007669"/>
    <property type="project" value="TreeGrafter"/>
</dbReference>
<dbReference type="KEGG" id="rsx:RhiXN_04880"/>
<evidence type="ECO:0000313" key="11">
    <source>
        <dbReference type="Proteomes" id="UP000650533"/>
    </source>
</evidence>
<dbReference type="SUPFAM" id="SSF110296">
    <property type="entry name" value="Oligoxyloglucan reducing end-specific cellobiohydrolase"/>
    <property type="match status" value="2"/>
</dbReference>
<evidence type="ECO:0000256" key="4">
    <source>
        <dbReference type="ARBA" id="ARBA00022989"/>
    </source>
</evidence>
<evidence type="ECO:0000256" key="6">
    <source>
        <dbReference type="ARBA" id="ARBA00023180"/>
    </source>
</evidence>
<sequence>MAPLGAANFCPDDTPLDIVLYSGRWYKHRHLVILNLMLVIPLVTSYANGYDGSMMNGLQSVDGWKEYFGHPTPKELGLFNAIQSIGSLAAIPPAPFLSDRFGRRAGIFVGSSITLGGAITQTLTTNLHTFVAARFMIGFGTTLAMMASIAHFGACIPNTPCTAHGVVQLAMVFRVNVIFSPIRHSPAFRHAPHIRDLAGGVGWSTFGTFRIPNEWSWRIPSALQGVSSVLQLAFVWFIPDSPRWLVSVGRDQEAREVLTKWHAGGEENNGLVKFEYQEIKNALAAESQRGSAWIDLFRTRKSPTHADYPRHCVVLAMERERVDQYYLERVSLSSRCQGAERDSHREFKRSDADQWVPCDLEFDVGGRGAMFVDRLGRRKLFLTSNVGMLVGFSILTTCAAIFEKSRVERAGHGVIASLFLFQAAYAIGYTPLLVSYTVEILPFFLRAKGLAVMYLFVNAALIFNQYTNPIALDALKWKYYLIYTVWLVFELVFIYLFAVETRNRSLEETAALFDGDAALPDMAMDTRTESFMAEHVSRESSRISSVPESGDKPRVFDGREGFQLYDLGSKAMHSYASSNRYRGGRMVVALGRMGSPNRELSPMSAGSTSRERVSSPDEEAHDPLLGRSESPVQSHRRKHRRRRSRWTGIAYDTGYYLVRQPWFPTRPLSISISLCLLAALVTCLVFAIIYLVNSFKSALSWRRYCSTLHPFLLPTTPRSRPSRLRAQMMIRESYAAHPASRIPGTERTVVRFVMGRPTGADIQAVQIENDIYNDMVILPIKENMNDGKSFAYFEWAYHNALVPPPAGLPELNNRTVVLAPHDPTTTNRGWVQPDYVLKVDDDSFVMLGEIEARLRVTPRNVVKKRFMGGESYALSFDLVQYIATSPVVRAQTKGEEDQVTARWMKSHPRANISSGGPNAVGYTTTPKRHRLLPRLPLSFRSREGQSHRDRRGQGEDDGDIVDVRWSSVATYRYRYTYKTATHWPTRYTPPRDNLTLAQAMEALVEDPQEVYENRETWEEKFRGNKVGGSVVVHYVKSREWWLEMWAKRFALPLLLFLGASAQKPNVKTTRFENLPKNMFYFEDASAVLYHDSAQANVYLSEDEGKNWSKVKGVPDGHALVLVQHPFNNRMAFILGDKVTHWRTMDRGRMWQSFEMPHPIAFVPAPLSFHSDEKNSEWIMMQVCTHTNDSNVLHSLALAPTLALTLALTLAPKVRECKKSAWGWSETCFGSTYYTLDAFSSGAKLLTRNSFKCIFAHSSSIRTISSGSHKKIGFAPKRPPSQVFCVAFDKNAADGSTNARSSRLFTSSDWFDKGCDRDRDHVQVHGRRAPDPSGKSHELQLQVTLDGHTWHKAQFPHASSSKLLENAYTIVESTSHSLAVDVLLHSDAAVGTLFVSNSNGTFFVESLVDTNRNRAGFVDFEDLVGVEGVGIANYVKNAPAVEGHKAAKQVRSVITFDDGRTWDPLDPPDDSDCRSGSRETCALHLYSVSTPHNIGKVFSSPAPGLVLGVGSVGTHLRPYEECDTYMSRDAGLTWKRVQKGAHMYEVGDQGAVTVLVDDEEYTKQVKYSWDEGNTWQTVDLGVEIRARVLTTVPDSTSLTFILLGSLSREDAKGPVDAIGMRALKGKECLMGHKQWYKRRKENAKCYVGDKFNEAPEHEENCPCEDEDYECPIVSDYNYIRQNNQCVAAGPEPIPVDVCKSNSRGEKYLGSSGYRLIPGNTCDRDKGIKKDEKIQKDCSEAQKPPGEVSHQVKFFKRPIVGNWHFQKAGTILVQLDDGTVHQSSNEGYSWTQLVNGEYIIAVYMHLYADDRAYLITNKDKLYYTTDTAQQWLALDLPAPPNQFGLGLLSFHPLQSDWLIYTGQTDCGSDKTNCHVEAYYTLNHGRTWTSIEKYVKTCTWARTANLRIDQHLILCESYRDKKGNQLSFANNPLEFIEGSEYFKNKRKMFDNVVGFAKFSEYLLVAEVKGQSNALDLQVSLDGRSFAMGKFPPGMSVDNHAYTVLESSTDSVFLHVTMSDKRGAEWGNVLKSNSNGTYYGLSLEAVNRNAQGYVDFEKLVGLDGIAVMNIVANTKEVEHTGKKKLQTRISHNDGGTWKKLVPPPKDSLGQNYECSGTNCALHIHGYTERYDARAKYSSPSAIGLMMGVGSVSEHLAPYKDSDTFLSRDGGFTWEEVHKDAHLFSFGDSGSVIVIVNDEEPTDHVLYTTNEGTSWREYKFSDERLRIRSIVTKPTETSRKFVLLGHKSADRDTWVAIQLDFSAITSRQCLLNPDDPNKDDFELWSPSEEREERCLFGRQVQYHRRLRDRDCYVGDQPKIEQRIVKNCACMKFDFECEFNYVRNSAGDCVLTPGAEPLPNDDTCPGDASVWYERTAYRKIPHSSCEGGDRKDRGPEHPCPGIGSHGYLFWGFVVMIPIIFAGLVGLHFKKHGFATGAIRLPDNTGRQSWDDGGIVSTLASIPVAIVAVSRGVWARVSTLLPGRRGPRYPTRGGYRTVAVDEDAQVLRFEDDD</sequence>
<organism evidence="10 11">
    <name type="scientific">Rhizoctonia solani</name>
    <dbReference type="NCBI Taxonomy" id="456999"/>
    <lineage>
        <taxon>Eukaryota</taxon>
        <taxon>Fungi</taxon>
        <taxon>Dikarya</taxon>
        <taxon>Basidiomycota</taxon>
        <taxon>Agaricomycotina</taxon>
        <taxon>Agaricomycetes</taxon>
        <taxon>Cantharellales</taxon>
        <taxon>Ceratobasidiaceae</taxon>
        <taxon>Rhizoctonia</taxon>
    </lineage>
</organism>
<dbReference type="FunFam" id="3.30.60.270:FF:000005">
    <property type="entry name" value="Sortilin"/>
    <property type="match status" value="1"/>
</dbReference>
<dbReference type="Proteomes" id="UP000650533">
    <property type="component" value="Chromosome 2"/>
</dbReference>
<gene>
    <name evidence="10" type="ORF">RhiXN_04880</name>
</gene>
<keyword evidence="6" id="KW-0325">Glycoprotein</keyword>
<dbReference type="GeneID" id="67027159"/>
<evidence type="ECO:0000256" key="2">
    <source>
        <dbReference type="ARBA" id="ARBA00022692"/>
    </source>
</evidence>
<dbReference type="InterPro" id="IPR020846">
    <property type="entry name" value="MFS_dom"/>
</dbReference>
<dbReference type="EMBL" id="CP059659">
    <property type="protein sequence ID" value="QRW16878.1"/>
    <property type="molecule type" value="Genomic_DNA"/>
</dbReference>
<feature type="transmembrane region" description="Helical" evidence="8">
    <location>
        <begin position="479"/>
        <end position="498"/>
    </location>
</feature>
<keyword evidence="3" id="KW-0677">Repeat</keyword>
<dbReference type="GO" id="GO:0022857">
    <property type="term" value="F:transmembrane transporter activity"/>
    <property type="evidence" value="ECO:0007669"/>
    <property type="project" value="InterPro"/>
</dbReference>
<dbReference type="InterPro" id="IPR005829">
    <property type="entry name" value="Sugar_transporter_CS"/>
</dbReference>
<proteinExistence type="predicted"/>
<evidence type="ECO:0000256" key="8">
    <source>
        <dbReference type="SAM" id="Phobius"/>
    </source>
</evidence>
<dbReference type="SUPFAM" id="SSF103473">
    <property type="entry name" value="MFS general substrate transporter"/>
    <property type="match status" value="2"/>
</dbReference>
<evidence type="ECO:0000256" key="5">
    <source>
        <dbReference type="ARBA" id="ARBA00023136"/>
    </source>
</evidence>
<feature type="region of interest" description="Disordered" evidence="7">
    <location>
        <begin position="594"/>
        <end position="643"/>
    </location>
</feature>
<dbReference type="PANTHER" id="PTHR12106">
    <property type="entry name" value="SORTILIN RELATED"/>
    <property type="match status" value="1"/>
</dbReference>
<dbReference type="InterPro" id="IPR036259">
    <property type="entry name" value="MFS_trans_sf"/>
</dbReference>
<dbReference type="GO" id="GO:0016020">
    <property type="term" value="C:membrane"/>
    <property type="evidence" value="ECO:0007669"/>
    <property type="project" value="UniProtKB-SubCell"/>
</dbReference>
<comment type="subcellular location">
    <subcellularLocation>
        <location evidence="1">Membrane</location>
        <topology evidence="1">Multi-pass membrane protein</topology>
    </subcellularLocation>
</comment>
<dbReference type="GO" id="GO:0005794">
    <property type="term" value="C:Golgi apparatus"/>
    <property type="evidence" value="ECO:0007669"/>
    <property type="project" value="TreeGrafter"/>
</dbReference>
<evidence type="ECO:0000259" key="9">
    <source>
        <dbReference type="PROSITE" id="PS50850"/>
    </source>
</evidence>
<dbReference type="PANTHER" id="PTHR12106:SF27">
    <property type="entry name" value="SORTILIN-RELATED RECEPTOR"/>
    <property type="match status" value="1"/>
</dbReference>
<keyword evidence="4 8" id="KW-1133">Transmembrane helix</keyword>
<evidence type="ECO:0000256" key="7">
    <source>
        <dbReference type="SAM" id="MobiDB-lite"/>
    </source>
</evidence>
<feature type="transmembrane region" description="Helical" evidence="8">
    <location>
        <begin position="2401"/>
        <end position="2422"/>
    </location>
</feature>
<dbReference type="Pfam" id="PF15902">
    <property type="entry name" value="Sortilin-Vps10"/>
    <property type="match status" value="2"/>
</dbReference>
<dbReference type="InterPro" id="IPR005828">
    <property type="entry name" value="MFS_sugar_transport-like"/>
</dbReference>
<feature type="transmembrane region" description="Helical" evidence="8">
    <location>
        <begin position="380"/>
        <end position="402"/>
    </location>
</feature>
<feature type="domain" description="Major facilitator superfamily (MFS) profile" evidence="9">
    <location>
        <begin position="37"/>
        <end position="502"/>
    </location>
</feature>
<feature type="transmembrane region" description="Helical" evidence="8">
    <location>
        <begin position="668"/>
        <end position="692"/>
    </location>
</feature>
<dbReference type="Pfam" id="PF00083">
    <property type="entry name" value="Sugar_tr"/>
    <property type="match status" value="2"/>
</dbReference>
<keyword evidence="2 8" id="KW-0812">Transmembrane</keyword>
<feature type="transmembrane region" description="Helical" evidence="8">
    <location>
        <begin position="450"/>
        <end position="467"/>
    </location>
</feature>
<dbReference type="Gene3D" id="2.10.70.80">
    <property type="match status" value="2"/>
</dbReference>
<dbReference type="SMART" id="SM00602">
    <property type="entry name" value="VPS10"/>
    <property type="match status" value="2"/>
</dbReference>
<feature type="transmembrane region" description="Helical" evidence="8">
    <location>
        <begin position="414"/>
        <end position="438"/>
    </location>
</feature>
<protein>
    <submittedName>
        <fullName evidence="10">Vacuolar protein sorting-associated protein</fullName>
    </submittedName>
</protein>
<reference evidence="10" key="1">
    <citation type="submission" date="2020-05" db="EMBL/GenBank/DDBJ databases">
        <title>Evolutionary and genomic comparisons of hybrid uninucleate and nonhybrid Rhizoctonia fungi.</title>
        <authorList>
            <person name="Li C."/>
            <person name="Chen X."/>
        </authorList>
    </citation>
    <scope>NUCLEOTIDE SEQUENCE</scope>
    <source>
        <strain evidence="10">AG-1 IA</strain>
    </source>
</reference>
<dbReference type="RefSeq" id="XP_043177115.1">
    <property type="nucleotide sequence ID" value="XM_043324696.1"/>
</dbReference>
<dbReference type="PROSITE" id="PS50850">
    <property type="entry name" value="MFS"/>
    <property type="match status" value="1"/>
</dbReference>
<feature type="compositionally biased region" description="Basic and acidic residues" evidence="7">
    <location>
        <begin position="940"/>
        <end position="954"/>
    </location>
</feature>
<dbReference type="InterPro" id="IPR031777">
    <property type="entry name" value="Sortilin_C"/>
</dbReference>
<evidence type="ECO:0000313" key="10">
    <source>
        <dbReference type="EMBL" id="QRW16878.1"/>
    </source>
</evidence>
<dbReference type="Gene3D" id="3.30.60.270">
    <property type="match status" value="2"/>
</dbReference>
<feature type="region of interest" description="Disordered" evidence="7">
    <location>
        <begin position="936"/>
        <end position="956"/>
    </location>
</feature>
<dbReference type="Pfam" id="PF07690">
    <property type="entry name" value="MFS_1"/>
    <property type="match status" value="1"/>
</dbReference>
<dbReference type="GO" id="GO:0007034">
    <property type="term" value="P:vacuolar transport"/>
    <property type="evidence" value="ECO:0007669"/>
    <property type="project" value="UniProtKB-ARBA"/>
</dbReference>
<dbReference type="PROSITE" id="PS00216">
    <property type="entry name" value="SUGAR_TRANSPORT_1"/>
    <property type="match status" value="1"/>
</dbReference>
<evidence type="ECO:0000256" key="3">
    <source>
        <dbReference type="ARBA" id="ARBA00022737"/>
    </source>
</evidence>
<keyword evidence="5 8" id="KW-0472">Membrane</keyword>
<dbReference type="Gene3D" id="1.20.1250.20">
    <property type="entry name" value="MFS general substrate transporter like domains"/>
    <property type="match status" value="2"/>
</dbReference>
<evidence type="ECO:0000256" key="1">
    <source>
        <dbReference type="ARBA" id="ARBA00004141"/>
    </source>
</evidence>
<dbReference type="InterPro" id="IPR006581">
    <property type="entry name" value="VPS10"/>
</dbReference>
<dbReference type="InterPro" id="IPR015943">
    <property type="entry name" value="WD40/YVTN_repeat-like_dom_sf"/>
</dbReference>
<dbReference type="InterPro" id="IPR011701">
    <property type="entry name" value="MFS"/>
</dbReference>
<feature type="transmembrane region" description="Helical" evidence="8">
    <location>
        <begin position="31"/>
        <end position="50"/>
    </location>
</feature>
<feature type="compositionally biased region" description="Basic residues" evidence="7">
    <location>
        <begin position="634"/>
        <end position="643"/>
    </location>
</feature>
<dbReference type="InterPro" id="IPR031778">
    <property type="entry name" value="Sortilin_N"/>
</dbReference>
<dbReference type="Gene3D" id="2.130.10.10">
    <property type="entry name" value="YVTN repeat-like/Quinoprotein amine dehydrogenase"/>
    <property type="match status" value="2"/>
</dbReference>
<dbReference type="InterPro" id="IPR050310">
    <property type="entry name" value="VPS10-sortilin"/>
</dbReference>
<name>A0A8H8NQI3_9AGAM</name>
<accession>A0A8H8NQI3</accession>
<dbReference type="Pfam" id="PF15901">
    <property type="entry name" value="Sortilin_C"/>
    <property type="match status" value="2"/>
</dbReference>